<evidence type="ECO:0000313" key="2">
    <source>
        <dbReference type="EMBL" id="RUQ98270.1"/>
    </source>
</evidence>
<sequence length="149" mass="15681">MNSTRTRRTTLSLTLATTAVAALALSGCSLQQTLQKESSGTYADSAALSAEWDKTAPWLPADATDISVHESTEGDPASLLATSDTDLDLSKCAEVDRQSAPTFAIDGAPDAYKIDTVFACGDWAVAPTDDGWYGWTPNHPDEKAASPAQ</sequence>
<gene>
    <name evidence="2" type="ORF">ELQ94_14795</name>
</gene>
<comment type="caution">
    <text evidence="2">The sequence shown here is derived from an EMBL/GenBank/DDBJ whole genome shotgun (WGS) entry which is preliminary data.</text>
</comment>
<dbReference type="Proteomes" id="UP000274909">
    <property type="component" value="Unassembled WGS sequence"/>
</dbReference>
<dbReference type="PROSITE" id="PS51257">
    <property type="entry name" value="PROKAR_LIPOPROTEIN"/>
    <property type="match status" value="1"/>
</dbReference>
<organism evidence="2 3">
    <name type="scientific">Labedella endophytica</name>
    <dbReference type="NCBI Taxonomy" id="1523160"/>
    <lineage>
        <taxon>Bacteria</taxon>
        <taxon>Bacillati</taxon>
        <taxon>Actinomycetota</taxon>
        <taxon>Actinomycetes</taxon>
        <taxon>Micrococcales</taxon>
        <taxon>Microbacteriaceae</taxon>
        <taxon>Labedella</taxon>
    </lineage>
</organism>
<feature type="signal peptide" evidence="1">
    <location>
        <begin position="1"/>
        <end position="21"/>
    </location>
</feature>
<name>A0A433JP75_9MICO</name>
<reference evidence="2 3" key="1">
    <citation type="submission" date="2018-12" db="EMBL/GenBank/DDBJ databases">
        <authorList>
            <person name="Li F."/>
        </authorList>
    </citation>
    <scope>NUCLEOTIDE SEQUENCE [LARGE SCALE GENOMIC DNA]</scope>
    <source>
        <strain evidence="2 3">EGI 6500705</strain>
    </source>
</reference>
<evidence type="ECO:0008006" key="4">
    <source>
        <dbReference type="Google" id="ProtNLM"/>
    </source>
</evidence>
<feature type="chain" id="PRO_5038730791" description="Lipoprotein" evidence="1">
    <location>
        <begin position="22"/>
        <end position="149"/>
    </location>
</feature>
<dbReference type="OrthoDB" id="5116543at2"/>
<keyword evidence="1" id="KW-0732">Signal</keyword>
<dbReference type="AlphaFoldDB" id="A0A433JP75"/>
<protein>
    <recommendedName>
        <fullName evidence="4">Lipoprotein</fullName>
    </recommendedName>
</protein>
<dbReference type="EMBL" id="RZGZ01000004">
    <property type="protein sequence ID" value="RUQ98270.1"/>
    <property type="molecule type" value="Genomic_DNA"/>
</dbReference>
<dbReference type="RefSeq" id="WP_127051124.1">
    <property type="nucleotide sequence ID" value="NZ_RZGZ01000004.1"/>
</dbReference>
<accession>A0A433JP75</accession>
<keyword evidence="3" id="KW-1185">Reference proteome</keyword>
<evidence type="ECO:0000313" key="3">
    <source>
        <dbReference type="Proteomes" id="UP000274909"/>
    </source>
</evidence>
<evidence type="ECO:0000256" key="1">
    <source>
        <dbReference type="SAM" id="SignalP"/>
    </source>
</evidence>
<proteinExistence type="predicted"/>